<reference evidence="1 2" key="1">
    <citation type="submission" date="2021-06" db="EMBL/GenBank/DDBJ databases">
        <title>Caerostris extrusa draft genome.</title>
        <authorList>
            <person name="Kono N."/>
            <person name="Arakawa K."/>
        </authorList>
    </citation>
    <scope>NUCLEOTIDE SEQUENCE [LARGE SCALE GENOMIC DNA]</scope>
</reference>
<proteinExistence type="predicted"/>
<gene>
    <name evidence="1" type="ORF">CEXT_610321</name>
</gene>
<comment type="caution">
    <text evidence="1">The sequence shown here is derived from an EMBL/GenBank/DDBJ whole genome shotgun (WGS) entry which is preliminary data.</text>
</comment>
<accession>A0AAV4S7G6</accession>
<dbReference type="EMBL" id="BPLR01008954">
    <property type="protein sequence ID" value="GIY28541.1"/>
    <property type="molecule type" value="Genomic_DNA"/>
</dbReference>
<evidence type="ECO:0000313" key="2">
    <source>
        <dbReference type="Proteomes" id="UP001054945"/>
    </source>
</evidence>
<dbReference type="AlphaFoldDB" id="A0AAV4S7G6"/>
<sequence>MNGYTEMALTILQYLRTYNDFHENVEQFLKTQYKKGELQQFTKLMKYKQQSANPIRTIKSKPKDPKTIPFSPIIQAQNMQRPAKTPILIHL</sequence>
<protein>
    <submittedName>
        <fullName evidence="1">Uncharacterized protein</fullName>
    </submittedName>
</protein>
<evidence type="ECO:0000313" key="1">
    <source>
        <dbReference type="EMBL" id="GIY28541.1"/>
    </source>
</evidence>
<keyword evidence="2" id="KW-1185">Reference proteome</keyword>
<name>A0AAV4S7G6_CAEEX</name>
<organism evidence="1 2">
    <name type="scientific">Caerostris extrusa</name>
    <name type="common">Bark spider</name>
    <name type="synonym">Caerostris bankana</name>
    <dbReference type="NCBI Taxonomy" id="172846"/>
    <lineage>
        <taxon>Eukaryota</taxon>
        <taxon>Metazoa</taxon>
        <taxon>Ecdysozoa</taxon>
        <taxon>Arthropoda</taxon>
        <taxon>Chelicerata</taxon>
        <taxon>Arachnida</taxon>
        <taxon>Araneae</taxon>
        <taxon>Araneomorphae</taxon>
        <taxon>Entelegynae</taxon>
        <taxon>Araneoidea</taxon>
        <taxon>Araneidae</taxon>
        <taxon>Caerostris</taxon>
    </lineage>
</organism>
<dbReference type="Proteomes" id="UP001054945">
    <property type="component" value="Unassembled WGS sequence"/>
</dbReference>